<keyword evidence="2" id="KW-1185">Reference proteome</keyword>
<comment type="caution">
    <text evidence="1">The sequence shown here is derived from an EMBL/GenBank/DDBJ whole genome shotgun (WGS) entry which is preliminary data.</text>
</comment>
<proteinExistence type="predicted"/>
<gene>
    <name evidence="1" type="ORF">OPT61_g2977</name>
</gene>
<dbReference type="Proteomes" id="UP001153331">
    <property type="component" value="Unassembled WGS sequence"/>
</dbReference>
<dbReference type="EMBL" id="JAPHNI010000144">
    <property type="protein sequence ID" value="KAJ8115359.1"/>
    <property type="molecule type" value="Genomic_DNA"/>
</dbReference>
<sequence length="133" mass="14935">MGQNEIVERKQRYTEMDLGLLYWNPATRHVGLGAKRIVASSMDLKSNKMSPADSTQAVCMEADSTSTMTSRNLEMNDDFKWDLKQSMEANPKLSAGLESPDSDFYDGNKTKTNICPSSGSKRQIDIWMGKMEL</sequence>
<evidence type="ECO:0000313" key="1">
    <source>
        <dbReference type="EMBL" id="KAJ8115359.1"/>
    </source>
</evidence>
<protein>
    <submittedName>
        <fullName evidence="1">Uncharacterized protein</fullName>
    </submittedName>
</protein>
<name>A0ACC2IJU5_9PLEO</name>
<accession>A0ACC2IJU5</accession>
<organism evidence="1 2">
    <name type="scientific">Boeremia exigua</name>
    <dbReference type="NCBI Taxonomy" id="749465"/>
    <lineage>
        <taxon>Eukaryota</taxon>
        <taxon>Fungi</taxon>
        <taxon>Dikarya</taxon>
        <taxon>Ascomycota</taxon>
        <taxon>Pezizomycotina</taxon>
        <taxon>Dothideomycetes</taxon>
        <taxon>Pleosporomycetidae</taxon>
        <taxon>Pleosporales</taxon>
        <taxon>Pleosporineae</taxon>
        <taxon>Didymellaceae</taxon>
        <taxon>Boeremia</taxon>
    </lineage>
</organism>
<reference evidence="1" key="1">
    <citation type="submission" date="2022-11" db="EMBL/GenBank/DDBJ databases">
        <title>Genome Sequence of Boeremia exigua.</title>
        <authorList>
            <person name="Buettner E."/>
        </authorList>
    </citation>
    <scope>NUCLEOTIDE SEQUENCE</scope>
    <source>
        <strain evidence="1">CU02</strain>
    </source>
</reference>
<evidence type="ECO:0000313" key="2">
    <source>
        <dbReference type="Proteomes" id="UP001153331"/>
    </source>
</evidence>